<gene>
    <name evidence="8" type="ORF">UFOPK3773_01344</name>
    <name evidence="9" type="ORF">UFOPK3992_01313</name>
</gene>
<dbReference type="Gene3D" id="3.40.50.1220">
    <property type="entry name" value="TPP-binding domain"/>
    <property type="match status" value="1"/>
</dbReference>
<keyword evidence="3" id="KW-0460">Magnesium</keyword>
<dbReference type="NCBIfam" id="TIGR00173">
    <property type="entry name" value="menD"/>
    <property type="match status" value="1"/>
</dbReference>
<evidence type="ECO:0000313" key="9">
    <source>
        <dbReference type="EMBL" id="CAB5012860.1"/>
    </source>
</evidence>
<evidence type="ECO:0000256" key="4">
    <source>
        <dbReference type="ARBA" id="ARBA00023052"/>
    </source>
</evidence>
<evidence type="ECO:0000256" key="1">
    <source>
        <dbReference type="ARBA" id="ARBA00022679"/>
    </source>
</evidence>
<accession>A0A6J7Q543</accession>
<reference evidence="9" key="1">
    <citation type="submission" date="2020-05" db="EMBL/GenBank/DDBJ databases">
        <authorList>
            <person name="Chiriac C."/>
            <person name="Salcher M."/>
            <person name="Ghai R."/>
            <person name="Kavagutti S V."/>
        </authorList>
    </citation>
    <scope>NUCLEOTIDE SEQUENCE</scope>
</reference>
<keyword evidence="5" id="KW-0464">Manganese</keyword>
<keyword evidence="2" id="KW-0479">Metal-binding</keyword>
<dbReference type="GO" id="GO:0070204">
    <property type="term" value="F:2-succinyl-5-enolpyruvyl-6-hydroxy-3-cyclohexene-1-carboxylic-acid synthase activity"/>
    <property type="evidence" value="ECO:0007669"/>
    <property type="project" value="InterPro"/>
</dbReference>
<dbReference type="Gene3D" id="3.40.50.970">
    <property type="match status" value="2"/>
</dbReference>
<name>A0A6J7Q543_9ZZZZ</name>
<evidence type="ECO:0000256" key="3">
    <source>
        <dbReference type="ARBA" id="ARBA00022842"/>
    </source>
</evidence>
<dbReference type="PIRSF" id="PIRSF004983">
    <property type="entry name" value="MenD"/>
    <property type="match status" value="1"/>
</dbReference>
<evidence type="ECO:0000259" key="7">
    <source>
        <dbReference type="Pfam" id="PF02776"/>
    </source>
</evidence>
<dbReference type="Pfam" id="PF02775">
    <property type="entry name" value="TPP_enzyme_C"/>
    <property type="match status" value="1"/>
</dbReference>
<sequence length="585" mass="60412">MNPSTATARVLVAALVECGVTDVVLAPGSRNAALSLELAAAERRGEVALHVRVDERTAGFLALGLAKRSRRPVPVVVTSGTAAAELLPAMTEASYSGVPLIAVTADRPAEMRGTGASQTIDQVGVFGAAPRFAFDLPAPDVVSERALRLVQSVVSRAAAAACDAFDPGPAHLNVSFREPLVPDPGVTNDHEMVIAVLESPALLVDARLSATMVLPLDESLASIGPIPARGAVVIGDAIDDESREAAAELADACGWPLIAEPSGLPADDHDTLIAHASLLLADADFRASHVPELVVTVGRVGLSRGVMRFIASAERRVIVDSRPAARWADPLRLGGVVLGAVPEPPTELDHDPAWLASWLTASSAAEDAVSTHLDVEDALSGPAVARLLLAQADADGVVLIGASWPVRHAEAFALPRDRMPRVVGNRGTSGIDGLISTAWGVALAHQAEADPESRATGYALLGDLAFLYDLNALVVGASDARPNLVIVVIDNDGGGIFSSLEQGDPRFGADFERVFGTPHGRDLVALAQAHGIEAVRVDSALGLVVALDEAVEAGGVRVVVADTGPRADEAALLVRVQASVSDSIA</sequence>
<dbReference type="EMBL" id="CAFBOZ010000194">
    <property type="protein sequence ID" value="CAB5012860.1"/>
    <property type="molecule type" value="Genomic_DNA"/>
</dbReference>
<dbReference type="SUPFAM" id="SSF52518">
    <property type="entry name" value="Thiamin diphosphate-binding fold (THDP-binding)"/>
    <property type="match status" value="2"/>
</dbReference>
<evidence type="ECO:0000313" key="8">
    <source>
        <dbReference type="EMBL" id="CAB4949885.1"/>
    </source>
</evidence>
<organism evidence="9">
    <name type="scientific">freshwater metagenome</name>
    <dbReference type="NCBI Taxonomy" id="449393"/>
    <lineage>
        <taxon>unclassified sequences</taxon>
        <taxon>metagenomes</taxon>
        <taxon>ecological metagenomes</taxon>
    </lineage>
</organism>
<dbReference type="AlphaFoldDB" id="A0A6J7Q543"/>
<evidence type="ECO:0000256" key="5">
    <source>
        <dbReference type="ARBA" id="ARBA00023211"/>
    </source>
</evidence>
<feature type="domain" description="Thiamine pyrophosphate enzyme TPP-binding" evidence="6">
    <location>
        <begin position="423"/>
        <end position="560"/>
    </location>
</feature>
<dbReference type="CDD" id="cd07037">
    <property type="entry name" value="TPP_PYR_MenD"/>
    <property type="match status" value="1"/>
</dbReference>
<dbReference type="GO" id="GO:0046872">
    <property type="term" value="F:metal ion binding"/>
    <property type="evidence" value="ECO:0007669"/>
    <property type="project" value="UniProtKB-KW"/>
</dbReference>
<dbReference type="InterPro" id="IPR011766">
    <property type="entry name" value="TPP_enzyme_TPP-bd"/>
</dbReference>
<dbReference type="InterPro" id="IPR004433">
    <property type="entry name" value="MenaQ_synth_MenD"/>
</dbReference>
<keyword evidence="1" id="KW-0808">Transferase</keyword>
<feature type="domain" description="Thiamine pyrophosphate enzyme N-terminal TPP-binding" evidence="7">
    <location>
        <begin position="7"/>
        <end position="124"/>
    </location>
</feature>
<dbReference type="GO" id="GO:0009234">
    <property type="term" value="P:menaquinone biosynthetic process"/>
    <property type="evidence" value="ECO:0007669"/>
    <property type="project" value="InterPro"/>
</dbReference>
<dbReference type="HAMAP" id="MF_01659">
    <property type="entry name" value="MenD"/>
    <property type="match status" value="1"/>
</dbReference>
<dbReference type="PANTHER" id="PTHR42916">
    <property type="entry name" value="2-SUCCINYL-5-ENOLPYRUVYL-6-HYDROXY-3-CYCLOHEXENE-1-CARBOXYLATE SYNTHASE"/>
    <property type="match status" value="1"/>
</dbReference>
<dbReference type="CDD" id="cd02009">
    <property type="entry name" value="TPP_SHCHC_synthase"/>
    <property type="match status" value="1"/>
</dbReference>
<proteinExistence type="inferred from homology"/>
<keyword evidence="4" id="KW-0786">Thiamine pyrophosphate</keyword>
<dbReference type="Pfam" id="PF02776">
    <property type="entry name" value="TPP_enzyme_N"/>
    <property type="match status" value="1"/>
</dbReference>
<dbReference type="InterPro" id="IPR012001">
    <property type="entry name" value="Thiamin_PyroP_enz_TPP-bd_dom"/>
</dbReference>
<dbReference type="InterPro" id="IPR029061">
    <property type="entry name" value="THDP-binding"/>
</dbReference>
<evidence type="ECO:0000256" key="2">
    <source>
        <dbReference type="ARBA" id="ARBA00022723"/>
    </source>
</evidence>
<dbReference type="PANTHER" id="PTHR42916:SF1">
    <property type="entry name" value="PROTEIN PHYLLO, CHLOROPLASTIC"/>
    <property type="match status" value="1"/>
</dbReference>
<evidence type="ECO:0000259" key="6">
    <source>
        <dbReference type="Pfam" id="PF02775"/>
    </source>
</evidence>
<protein>
    <submittedName>
        <fullName evidence="9">Unannotated protein</fullName>
    </submittedName>
</protein>
<dbReference type="EMBL" id="CAFBNF010000157">
    <property type="protein sequence ID" value="CAB4949885.1"/>
    <property type="molecule type" value="Genomic_DNA"/>
</dbReference>
<dbReference type="GO" id="GO:0030976">
    <property type="term" value="F:thiamine pyrophosphate binding"/>
    <property type="evidence" value="ECO:0007669"/>
    <property type="project" value="InterPro"/>
</dbReference>